<dbReference type="PANTHER" id="PTHR15682">
    <property type="entry name" value="UNHEALTHY RIBOSOME BIOGENESIS PROTEIN 2 HOMOLOG"/>
    <property type="match status" value="1"/>
</dbReference>
<feature type="compositionally biased region" description="Gly residues" evidence="1">
    <location>
        <begin position="1522"/>
        <end position="1549"/>
    </location>
</feature>
<name>A0A136JKN0_9PEZI</name>
<dbReference type="PANTHER" id="PTHR15682:SF2">
    <property type="entry name" value="UNHEALTHY RIBOSOME BIOGENESIS PROTEIN 2 HOMOLOG"/>
    <property type="match status" value="1"/>
</dbReference>
<dbReference type="Pfam" id="PF10441">
    <property type="entry name" value="Urb2"/>
    <property type="match status" value="1"/>
</dbReference>
<sequence>MAVPMDLDEDFSSHRVTLIRAVRTIDEDVSTTLPAKVHKLWLLLSASKSSRLHGVEETVLRWLCKHMTGTTEDAELARRYPLSWAVLAHAFQKIPPQALGKCLADRKFVTILRQTVEEVSKPTGEGKPQGEGQSTTTKRKRVSPMPETLTELQALDGCIRSSVSMFAALGTLLGYGKQNDSSTSPQDRVGLEHIKSLFSSSSEETRDITSRLLWCSLHAAQGLGGSLSKEQENWVGISAAIWDLRLHSKDDTYEFARYLYAPICSTLGLLNGRAAPNTVEKIWRRQLEQLLGSSFMRPARRIFAQDGSVQNLKSALEITSGDPVTSSGVLWTAASRTPRDQTDPKSKAEHASWSKSVFLAVLEALKPVPRDAQNKAIAALLATAIETRSIPDTDVLRELANNNALQAGNADWELIGQVIACDPDVFLVDATAEDMLFDMATTEGSTHEDKKDLIVTKVVMPLIEASSKARDLAGFVKRWYDSLCKVTESQDKATWASSLWLDSRIRQRFADLLQASLSIAQILRLFEFLDTPESNPTALLVVLEGLCAGMTDEEYTVALDSKLFASAFQDKKYKKIPSDITALRWRIAGYMAAWEKSDDVSRLWEEIKSSLKKTLKSGNLADVDTLEAFRCCHEMWLTSYHGGTYEADAAKLSQSFLARLFTVLTSTELDELSGRYLDIVFGNLPRVAELGDSVALELREVLTSSFSTLCKHSIKAKTPSPSLLTSIRTLLSSDVEDQESFIDTLLGQVLDLLDGAEAETPTEEHWTLPVVLILEEFPTEAWTRVRRKRLLASWKKSQTQLTRHAAADLSHTAAVLRLLVKVAQQPTFYEGMVFQDLINLVESTDHTSADYLKSAAGYVDDLDAKHPLSQDFLILKGLMTALGSCHIMTRNLPISLDKVKIKLCDAVKYALADITKRVGAGSAPADGQEQVSPDDRYLLETILDAADSIPDPFKTIKLPKGSVLQDAAAHLVQEKGELGWKLRRFLYRNTPDAYDKATIVTQLEASSGEPTDESVGTLVQVITACMPAKEQAQLLGLCLAQSSKTAALGPLLAVRRILEHVPVLHGTLSAEEQVFDGPRIHNKITASLLQAVSLGQFKLLSDIMALLLDRHGMSMTQFNIESTLNVVAEIASAGGPAIQDGKGDGEIFECLYKLVATVIRRHRRRLEGHFPVLVATLQSLLRVLLADPLARVAAASTTSYVTHSTPAWLSARLRARHGARFARLLTLICEPSAAAVARSRRATTASAATTMLDSATDAAKRSAGQDMFHVVELYVKLQLEVAVPQDMRKALEPGVYSVLNITPEGCRRVMNESLDVNGRAVFRELFASYKKFGRWSGLRSRREQRRQQQQDTRGWAPEIHTGSTWGGTAHPGFASQQQQQSYPPPPPPQEQQQHHQFEPTWGFSAASRGLPPPPAQGDLLTLDLRALGLTERDMREAIAVLNQNRHRWGITEPITTPAQAFQAAQAHALHMDSLQRQQQRQRQQGPDPAQILREAHERWRYRTFDPQGRKEWKETKRRNRRGSGGGGGGSGGGGDGGGCGGDGGGGGGE</sequence>
<evidence type="ECO:0000313" key="3">
    <source>
        <dbReference type="EMBL" id="KXJ97686.1"/>
    </source>
</evidence>
<evidence type="ECO:0000256" key="1">
    <source>
        <dbReference type="SAM" id="MobiDB-lite"/>
    </source>
</evidence>
<keyword evidence="4" id="KW-1185">Reference proteome</keyword>
<protein>
    <submittedName>
        <fullName evidence="3">Urb2/Npa2 family-domain-containing protein</fullName>
    </submittedName>
</protein>
<accession>A0A136JKN0</accession>
<organism evidence="3 4">
    <name type="scientific">Microdochium bolleyi</name>
    <dbReference type="NCBI Taxonomy" id="196109"/>
    <lineage>
        <taxon>Eukaryota</taxon>
        <taxon>Fungi</taxon>
        <taxon>Dikarya</taxon>
        <taxon>Ascomycota</taxon>
        <taxon>Pezizomycotina</taxon>
        <taxon>Sordariomycetes</taxon>
        <taxon>Xylariomycetidae</taxon>
        <taxon>Xylariales</taxon>
        <taxon>Microdochiaceae</taxon>
        <taxon>Microdochium</taxon>
    </lineage>
</organism>
<feature type="region of interest" description="Disordered" evidence="1">
    <location>
        <begin position="119"/>
        <end position="146"/>
    </location>
</feature>
<dbReference type="Proteomes" id="UP000070501">
    <property type="component" value="Unassembled WGS sequence"/>
</dbReference>
<feature type="region of interest" description="Disordered" evidence="1">
    <location>
        <begin position="1495"/>
        <end position="1549"/>
    </location>
</feature>
<feature type="domain" description="Nucleolar 27S pre-rRNA processing Urb2/Npa2 C-terminal" evidence="2">
    <location>
        <begin position="1101"/>
        <end position="1337"/>
    </location>
</feature>
<dbReference type="InParanoid" id="A0A136JKN0"/>
<evidence type="ECO:0000259" key="2">
    <source>
        <dbReference type="Pfam" id="PF10441"/>
    </source>
</evidence>
<gene>
    <name evidence="3" type="ORF">Micbo1qcDRAFT_230275</name>
</gene>
<feature type="compositionally biased region" description="Low complexity" evidence="1">
    <location>
        <begin position="1475"/>
        <end position="1484"/>
    </location>
</feature>
<feature type="region of interest" description="Disordered" evidence="1">
    <location>
        <begin position="1337"/>
        <end position="1396"/>
    </location>
</feature>
<feature type="compositionally biased region" description="Basic and acidic residues" evidence="1">
    <location>
        <begin position="1495"/>
        <end position="1514"/>
    </location>
</feature>
<feature type="region of interest" description="Disordered" evidence="1">
    <location>
        <begin position="1469"/>
        <end position="1488"/>
    </location>
</feature>
<dbReference type="OrthoDB" id="160374at2759"/>
<proteinExistence type="predicted"/>
<dbReference type="EMBL" id="KQ964245">
    <property type="protein sequence ID" value="KXJ97686.1"/>
    <property type="molecule type" value="Genomic_DNA"/>
</dbReference>
<dbReference type="InterPro" id="IPR052609">
    <property type="entry name" value="Ribosome_Biogenesis_Reg"/>
</dbReference>
<reference evidence="4" key="1">
    <citation type="submission" date="2016-02" db="EMBL/GenBank/DDBJ databases">
        <title>Draft genome sequence of Microdochium bolleyi, a fungal endophyte of beachgrass.</title>
        <authorList>
            <consortium name="DOE Joint Genome Institute"/>
            <person name="David A.S."/>
            <person name="May G."/>
            <person name="Haridas S."/>
            <person name="Lim J."/>
            <person name="Wang M."/>
            <person name="Labutti K."/>
            <person name="Lipzen A."/>
            <person name="Barry K."/>
            <person name="Grigoriev I.V."/>
        </authorList>
    </citation>
    <scope>NUCLEOTIDE SEQUENCE [LARGE SCALE GENOMIC DNA]</scope>
    <source>
        <strain evidence="4">J235TASD1</strain>
    </source>
</reference>
<dbReference type="GO" id="GO:0005730">
    <property type="term" value="C:nucleolus"/>
    <property type="evidence" value="ECO:0007669"/>
    <property type="project" value="TreeGrafter"/>
</dbReference>
<dbReference type="InterPro" id="IPR018849">
    <property type="entry name" value="Urb2/Npa2_C"/>
</dbReference>
<dbReference type="STRING" id="196109.A0A136JKN0"/>
<dbReference type="GO" id="GO:0042254">
    <property type="term" value="P:ribosome biogenesis"/>
    <property type="evidence" value="ECO:0007669"/>
    <property type="project" value="TreeGrafter"/>
</dbReference>
<evidence type="ECO:0000313" key="4">
    <source>
        <dbReference type="Proteomes" id="UP000070501"/>
    </source>
</evidence>